<reference evidence="1 2" key="1">
    <citation type="submission" date="2017-02" db="EMBL/GenBank/DDBJ databases">
        <authorList>
            <person name="Peterson S.W."/>
        </authorList>
    </citation>
    <scope>NUCLEOTIDE SEQUENCE [LARGE SCALE GENOMIC DNA]</scope>
    <source>
        <strain evidence="1 2">DSM 25262</strain>
    </source>
</reference>
<dbReference type="STRING" id="688867.SAMN05660236_0826"/>
<dbReference type="RefSeq" id="WP_079685418.1">
    <property type="nucleotide sequence ID" value="NZ_FUZU01000001.1"/>
</dbReference>
<evidence type="ECO:0000313" key="1">
    <source>
        <dbReference type="EMBL" id="SKC47166.1"/>
    </source>
</evidence>
<name>A0A1T5J748_9BACT</name>
<dbReference type="AlphaFoldDB" id="A0A1T5J748"/>
<accession>A0A1T5J748</accession>
<protein>
    <submittedName>
        <fullName evidence="1">Uncharacterized protein</fullName>
    </submittedName>
</protein>
<keyword evidence="2" id="KW-1185">Reference proteome</keyword>
<gene>
    <name evidence="1" type="ORF">SAMN05660236_0826</name>
</gene>
<organism evidence="1 2">
    <name type="scientific">Ohtaekwangia koreensis</name>
    <dbReference type="NCBI Taxonomy" id="688867"/>
    <lineage>
        <taxon>Bacteria</taxon>
        <taxon>Pseudomonadati</taxon>
        <taxon>Bacteroidota</taxon>
        <taxon>Cytophagia</taxon>
        <taxon>Cytophagales</taxon>
        <taxon>Fulvivirgaceae</taxon>
        <taxon>Ohtaekwangia</taxon>
    </lineage>
</organism>
<sequence>MSAPKPPFHSTTEELLYNILLKLPDVTYLTANDVNSIAKLNALILDGDIPSEQSTTSAVESIRGNVPEAGNTLAKLYSIIQGLGNLKSEDIDTLAELNAILKDADLATFADLEETLVGINDGVPLEGSTLRKLYELINTKQNKFGSTFPGTYFVSPTGNNQTGVKGDFSKPFTPAGALGLAVAGETITFLPGSYVINSSIARNGVTYTTLGGKATITVNQLNAVVYNFDALPESPQNVTIAGDFDYIIQNGGTVFNFKAGNTLRSYVVRWANAFQSDGVFMKMPTVFSTGIFEGNIDIDTTSSKVAIECRTTAATSGAGVMNLRITNKSLTTYAIKPWFIGFLFNISYTATNYGLFSQPLNAGSDNNVFVLNIKQTDVCVTYLSSGEYSGSMTGGQINLFSGSINMNARLTNCILYASPQTSSHVTALANNVVIINDQVTVLELHGTWRSCGYSRTTSSLCILAGQFYNLQFNTSVGILKISGYVRLVDTTTVTVNANEYLEVSGKLVGKALQVIQLSQGSPVVISGYIKQLEQFAPAIKSAGGGYTHLLILKGAIIESGSSSPDGIRVDAPDGIQLKLYGKSYSNKPMSGTGVVTYLVGASDDLVVDTDISVIDS</sequence>
<dbReference type="OrthoDB" id="6315383at2"/>
<dbReference type="Proteomes" id="UP000190961">
    <property type="component" value="Unassembled WGS sequence"/>
</dbReference>
<evidence type="ECO:0000313" key="2">
    <source>
        <dbReference type="Proteomes" id="UP000190961"/>
    </source>
</evidence>
<dbReference type="EMBL" id="FUZU01000001">
    <property type="protein sequence ID" value="SKC47166.1"/>
    <property type="molecule type" value="Genomic_DNA"/>
</dbReference>
<proteinExistence type="predicted"/>